<organism evidence="2 3">
    <name type="scientific">Acidilutibacter cellobiosedens</name>
    <dbReference type="NCBI Taxonomy" id="2507161"/>
    <lineage>
        <taxon>Bacteria</taxon>
        <taxon>Bacillati</taxon>
        <taxon>Bacillota</taxon>
        <taxon>Tissierellia</taxon>
        <taxon>Tissierellales</taxon>
        <taxon>Acidilutibacteraceae</taxon>
        <taxon>Acidilutibacter</taxon>
    </lineage>
</organism>
<feature type="transmembrane region" description="Helical" evidence="1">
    <location>
        <begin position="56"/>
        <end position="81"/>
    </location>
</feature>
<dbReference type="EMBL" id="CP035282">
    <property type="protein sequence ID" value="QAT61354.1"/>
    <property type="molecule type" value="Genomic_DNA"/>
</dbReference>
<sequence>MDLIKDLFFVNGAVIKKSSKSFFKNWMIIFTGFVYTIISTVAFTLINTLFQGILNIIAGLLTAILVSSLVSNYLNLLYGVIKYDKISIQDFKEGFKQYIWKIYGIYFIIWIVSYLLEGIGGIAGSNGGALMNIITIGAFIIFNPLPEVIYQKDRSSLESLTYSAGFMAENWINWIIPNLIFSYVLYKLTGGIILDLLTTHIAFNFDFSLFGIGKYLVEQIVFSFTMIYRGHLFDILNTSTRRKRLYMRKYYD</sequence>
<dbReference type="KEGG" id="spoa:EQM13_06995"/>
<feature type="transmembrane region" description="Helical" evidence="1">
    <location>
        <begin position="171"/>
        <end position="194"/>
    </location>
</feature>
<reference evidence="3" key="1">
    <citation type="submission" date="2019-01" db="EMBL/GenBank/DDBJ databases">
        <title>Draft genomes of a novel of Sporanaerobacter strains.</title>
        <authorList>
            <person name="Ma S."/>
        </authorList>
    </citation>
    <scope>NUCLEOTIDE SEQUENCE [LARGE SCALE GENOMIC DNA]</scope>
    <source>
        <strain evidence="3">NJN-17</strain>
    </source>
</reference>
<feature type="transmembrane region" description="Helical" evidence="1">
    <location>
        <begin position="26"/>
        <end position="50"/>
    </location>
</feature>
<keyword evidence="1" id="KW-0812">Transmembrane</keyword>
<keyword evidence="3" id="KW-1185">Reference proteome</keyword>
<keyword evidence="1" id="KW-0472">Membrane</keyword>
<dbReference type="Proteomes" id="UP000287969">
    <property type="component" value="Chromosome"/>
</dbReference>
<dbReference type="AlphaFoldDB" id="A0A410QBW8"/>
<accession>A0A410QBW8</accession>
<dbReference type="OrthoDB" id="1701429at2"/>
<keyword evidence="1" id="KW-1133">Transmembrane helix</keyword>
<feature type="transmembrane region" description="Helical" evidence="1">
    <location>
        <begin position="102"/>
        <end position="123"/>
    </location>
</feature>
<dbReference type="RefSeq" id="WP_071141013.1">
    <property type="nucleotide sequence ID" value="NZ_CP035282.1"/>
</dbReference>
<name>A0A410QBW8_9FIRM</name>
<evidence type="ECO:0000313" key="2">
    <source>
        <dbReference type="EMBL" id="QAT61354.1"/>
    </source>
</evidence>
<evidence type="ECO:0000256" key="1">
    <source>
        <dbReference type="SAM" id="Phobius"/>
    </source>
</evidence>
<evidence type="ECO:0000313" key="3">
    <source>
        <dbReference type="Proteomes" id="UP000287969"/>
    </source>
</evidence>
<proteinExistence type="predicted"/>
<gene>
    <name evidence="2" type="ORF">EQM13_06995</name>
</gene>
<feature type="transmembrane region" description="Helical" evidence="1">
    <location>
        <begin position="129"/>
        <end position="150"/>
    </location>
</feature>
<protein>
    <submittedName>
        <fullName evidence="2">Uncharacterized protein</fullName>
    </submittedName>
</protein>